<dbReference type="RefSeq" id="WP_059351437.1">
    <property type="nucleotide sequence ID" value="NZ_LDYG01000034.1"/>
</dbReference>
<evidence type="ECO:0000256" key="6">
    <source>
        <dbReference type="SAM" id="Phobius"/>
    </source>
</evidence>
<feature type="transmembrane region" description="Helical" evidence="6">
    <location>
        <begin position="222"/>
        <end position="248"/>
    </location>
</feature>
<evidence type="ECO:0000256" key="4">
    <source>
        <dbReference type="ARBA" id="ARBA00022989"/>
    </source>
</evidence>
<dbReference type="Pfam" id="PF01594">
    <property type="entry name" value="AI-2E_transport"/>
    <property type="match status" value="1"/>
</dbReference>
<dbReference type="NCBIfam" id="TIGR02872">
    <property type="entry name" value="spore_ytvI"/>
    <property type="match status" value="1"/>
</dbReference>
<dbReference type="InterPro" id="IPR014227">
    <property type="entry name" value="YtvI-like"/>
</dbReference>
<dbReference type="PATRIC" id="fig|1150625.3.peg.2443"/>
<evidence type="ECO:0000313" key="7">
    <source>
        <dbReference type="EMBL" id="KUP05582.1"/>
    </source>
</evidence>
<sequence length="372" mass="41297">MNKEWLFRGVRAIFLAVLIVLSVIAIYYIGKYTYPFIIAIGLAYILNPIVNFLEKRTRLPRGLAVFVSLILIVSAFAGLITLLIAEIVNGAEYLSNVLPKHIDSFVTYIEDIVAMQIIPIYEQLSVMFNSLDTGQQDSIMDSIQNTGTAIATSMTDFIQRFFQALPNAVLWIPNTATVLVFIFLATFFISKDWERLLEKTIHILPIKAQSHSRTIVQDLKKALFGFIQAQLTLITFTTLIVLIGLLILRVEYAITIALVAGLVDLLPYLGTAAVIIPWMIYEFLTGDIRLGIGLAILYGVVTIQRQLMEPKVLSSSIGIDPLATLVALFVGFKLVGFLGLILGPVTLVLITALQKAGVFRDIWKFIKGQPTT</sequence>
<evidence type="ECO:0000256" key="1">
    <source>
        <dbReference type="ARBA" id="ARBA00004141"/>
    </source>
</evidence>
<evidence type="ECO:0000256" key="2">
    <source>
        <dbReference type="ARBA" id="ARBA00009773"/>
    </source>
</evidence>
<keyword evidence="5 6" id="KW-0472">Membrane</keyword>
<dbReference type="EMBL" id="LDYG01000034">
    <property type="protein sequence ID" value="KUP05582.1"/>
    <property type="molecule type" value="Genomic_DNA"/>
</dbReference>
<feature type="transmembrane region" description="Helical" evidence="6">
    <location>
        <begin position="288"/>
        <end position="307"/>
    </location>
</feature>
<keyword evidence="4 6" id="KW-1133">Transmembrane helix</keyword>
<evidence type="ECO:0000256" key="3">
    <source>
        <dbReference type="ARBA" id="ARBA00022692"/>
    </source>
</evidence>
<gene>
    <name evidence="7" type="ORF">Q75_11485</name>
</gene>
<dbReference type="PANTHER" id="PTHR21716:SF68">
    <property type="entry name" value="TRANSPORT PROTEIN YTVI-RELATED"/>
    <property type="match status" value="1"/>
</dbReference>
<proteinExistence type="inferred from homology"/>
<protein>
    <submittedName>
        <fullName evidence="7">Membrane protein</fullName>
    </submittedName>
</protein>
<dbReference type="OrthoDB" id="9774361at2"/>
<comment type="subcellular location">
    <subcellularLocation>
        <location evidence="1">Membrane</location>
        <topology evidence="1">Multi-pass membrane protein</topology>
    </subcellularLocation>
</comment>
<feature type="transmembrane region" description="Helical" evidence="6">
    <location>
        <begin position="65"/>
        <end position="85"/>
    </location>
</feature>
<comment type="similarity">
    <text evidence="2">Belongs to the autoinducer-2 exporter (AI-2E) (TC 2.A.86) family.</text>
</comment>
<dbReference type="GO" id="GO:0016020">
    <property type="term" value="C:membrane"/>
    <property type="evidence" value="ECO:0007669"/>
    <property type="project" value="UniProtKB-SubCell"/>
</dbReference>
<feature type="transmembrane region" description="Helical" evidence="6">
    <location>
        <begin position="36"/>
        <end position="53"/>
    </location>
</feature>
<dbReference type="PANTHER" id="PTHR21716">
    <property type="entry name" value="TRANSMEMBRANE PROTEIN"/>
    <property type="match status" value="1"/>
</dbReference>
<evidence type="ECO:0000313" key="8">
    <source>
        <dbReference type="Proteomes" id="UP000074108"/>
    </source>
</evidence>
<dbReference type="GO" id="GO:0055085">
    <property type="term" value="P:transmembrane transport"/>
    <property type="evidence" value="ECO:0007669"/>
    <property type="project" value="TreeGrafter"/>
</dbReference>
<dbReference type="STRING" id="1150625.Q75_11485"/>
<feature type="transmembrane region" description="Helical" evidence="6">
    <location>
        <begin position="168"/>
        <end position="189"/>
    </location>
</feature>
<keyword evidence="8" id="KW-1185">Reference proteome</keyword>
<feature type="transmembrane region" description="Helical" evidence="6">
    <location>
        <begin position="254"/>
        <end position="276"/>
    </location>
</feature>
<dbReference type="Proteomes" id="UP000074108">
    <property type="component" value="Unassembled WGS sequence"/>
</dbReference>
<evidence type="ECO:0000256" key="5">
    <source>
        <dbReference type="ARBA" id="ARBA00023136"/>
    </source>
</evidence>
<dbReference type="AlphaFoldDB" id="A0A147K6M6"/>
<comment type="caution">
    <text evidence="7">The sequence shown here is derived from an EMBL/GenBank/DDBJ whole genome shotgun (WGS) entry which is preliminary data.</text>
</comment>
<reference evidence="7 8" key="1">
    <citation type="journal article" date="2016" name="Front. Microbiol.">
        <title>Microevolution Analysis of Bacillus coahuilensis Unveils Differences in Phosphorus Acquisition Strategies and Their Regulation.</title>
        <authorList>
            <person name="Gomez-Lunar Z."/>
            <person name="Hernandez-Gonzalez I."/>
            <person name="Rodriguez-Torres M.D."/>
            <person name="Souza V."/>
            <person name="Olmedo-Alvarez G."/>
        </authorList>
    </citation>
    <scope>NUCLEOTIDE SEQUENCE [LARGE SCALE GENOMIC DNA]</scope>
    <source>
        <strain evidence="8">p1.1.43</strain>
    </source>
</reference>
<organism evidence="7 8">
    <name type="scientific">Bacillus coahuilensis p1.1.43</name>
    <dbReference type="NCBI Taxonomy" id="1150625"/>
    <lineage>
        <taxon>Bacteria</taxon>
        <taxon>Bacillati</taxon>
        <taxon>Bacillota</taxon>
        <taxon>Bacilli</taxon>
        <taxon>Bacillales</taxon>
        <taxon>Bacillaceae</taxon>
        <taxon>Bacillus</taxon>
    </lineage>
</organism>
<feature type="transmembrane region" description="Helical" evidence="6">
    <location>
        <begin position="327"/>
        <end position="350"/>
    </location>
</feature>
<feature type="transmembrane region" description="Helical" evidence="6">
    <location>
        <begin position="12"/>
        <end position="30"/>
    </location>
</feature>
<accession>A0A147K6M6</accession>
<name>A0A147K6M6_9BACI</name>
<dbReference type="InterPro" id="IPR002549">
    <property type="entry name" value="AI-2E-like"/>
</dbReference>
<keyword evidence="3 6" id="KW-0812">Transmembrane</keyword>